<dbReference type="PANTHER" id="PTHR43018">
    <property type="entry name" value="PHOSPHO-2-DEHYDRO-3-DEOXYHEPTONATE ALDOLASE"/>
    <property type="match status" value="1"/>
</dbReference>
<protein>
    <recommendedName>
        <fullName evidence="2">DAHP synthetase I/KDSA domain-containing protein</fullName>
    </recommendedName>
</protein>
<feature type="domain" description="DAHP synthetase I/KDSA" evidence="2">
    <location>
        <begin position="82"/>
        <end position="266"/>
    </location>
</feature>
<dbReference type="KEGG" id="pka:PQ456_11850"/>
<keyword evidence="1" id="KW-0808">Transferase</keyword>
<evidence type="ECO:0000313" key="4">
    <source>
        <dbReference type="Proteomes" id="UP001220509"/>
    </source>
</evidence>
<reference evidence="3 4" key="1">
    <citation type="submission" date="2023-02" db="EMBL/GenBank/DDBJ databases">
        <title>Genome sequence of Paenibacillus kyungheensis KACC 18744.</title>
        <authorList>
            <person name="Kim S."/>
            <person name="Heo J."/>
            <person name="Kwon S.-W."/>
        </authorList>
    </citation>
    <scope>NUCLEOTIDE SEQUENCE [LARGE SCALE GENOMIC DNA]</scope>
    <source>
        <strain evidence="3 4">KACC 18744</strain>
    </source>
</reference>
<dbReference type="PANTHER" id="PTHR43018:SF1">
    <property type="entry name" value="PROTEIN AROA(G)"/>
    <property type="match status" value="1"/>
</dbReference>
<dbReference type="InterPro" id="IPR052899">
    <property type="entry name" value="Class-I_DAHP_synthase"/>
</dbReference>
<dbReference type="Proteomes" id="UP001220509">
    <property type="component" value="Chromosome"/>
</dbReference>
<dbReference type="Gene3D" id="3.20.20.70">
    <property type="entry name" value="Aldolase class I"/>
    <property type="match status" value="1"/>
</dbReference>
<dbReference type="AlphaFoldDB" id="A0AAX3LVC3"/>
<sequence>MNISLPAFHHAFYTLSLRKPEQPDSIIRIGEVQFGGGRFVAIVSTEAESRIEMEQDAAAISRSGAQIIAGHWKEQNEGIPFRKMSILQRVANQYGLLTMLEVTAHEQLKICEEYADLIAIDIRLLRNQLLLRRLSSVKRPIILKRSHQDSYEDLLGAAEYLLSHGNPNIILCEGSMCPFENIQYNSLDIAAIPELRQLTHLPVIAYPVHCISNGNTLNSLTKACVAVGADGLLLELKSTAENNQASTYPTPTQALSTEEYAALMHDVRMLALVCGRRMSRMKN</sequence>
<evidence type="ECO:0000313" key="3">
    <source>
        <dbReference type="EMBL" id="WCT53904.1"/>
    </source>
</evidence>
<dbReference type="RefSeq" id="WP_273612463.1">
    <property type="nucleotide sequence ID" value="NZ_CP117416.1"/>
</dbReference>
<name>A0AAX3LVC3_9BACL</name>
<dbReference type="InterPro" id="IPR006218">
    <property type="entry name" value="DAHP1/KDSA"/>
</dbReference>
<keyword evidence="4" id="KW-1185">Reference proteome</keyword>
<evidence type="ECO:0000259" key="2">
    <source>
        <dbReference type="Pfam" id="PF00793"/>
    </source>
</evidence>
<gene>
    <name evidence="3" type="ORF">PQ456_11850</name>
</gene>
<organism evidence="3 4">
    <name type="scientific">Paenibacillus kyungheensis</name>
    <dbReference type="NCBI Taxonomy" id="1452732"/>
    <lineage>
        <taxon>Bacteria</taxon>
        <taxon>Bacillati</taxon>
        <taxon>Bacillota</taxon>
        <taxon>Bacilli</taxon>
        <taxon>Bacillales</taxon>
        <taxon>Paenibacillaceae</taxon>
        <taxon>Paenibacillus</taxon>
    </lineage>
</organism>
<dbReference type="GO" id="GO:0016740">
    <property type="term" value="F:transferase activity"/>
    <property type="evidence" value="ECO:0007669"/>
    <property type="project" value="UniProtKB-KW"/>
</dbReference>
<evidence type="ECO:0000256" key="1">
    <source>
        <dbReference type="ARBA" id="ARBA00022679"/>
    </source>
</evidence>
<dbReference type="EMBL" id="CP117416">
    <property type="protein sequence ID" value="WCT53904.1"/>
    <property type="molecule type" value="Genomic_DNA"/>
</dbReference>
<dbReference type="InterPro" id="IPR013785">
    <property type="entry name" value="Aldolase_TIM"/>
</dbReference>
<dbReference type="Pfam" id="PF00793">
    <property type="entry name" value="DAHP_synth_1"/>
    <property type="match status" value="1"/>
</dbReference>
<proteinExistence type="predicted"/>
<dbReference type="SUPFAM" id="SSF51569">
    <property type="entry name" value="Aldolase"/>
    <property type="match status" value="1"/>
</dbReference>
<accession>A0AAX3LVC3</accession>